<keyword evidence="5 7" id="KW-1133">Transmembrane helix</keyword>
<reference evidence="10" key="1">
    <citation type="journal article" date="2019" name="Int. J. Syst. Evol. Microbiol.">
        <title>The Global Catalogue of Microorganisms (GCM) 10K type strain sequencing project: providing services to taxonomists for standard genome sequencing and annotation.</title>
        <authorList>
            <consortium name="The Broad Institute Genomics Platform"/>
            <consortium name="The Broad Institute Genome Sequencing Center for Infectious Disease"/>
            <person name="Wu L."/>
            <person name="Ma J."/>
        </authorList>
    </citation>
    <scope>NUCLEOTIDE SEQUENCE [LARGE SCALE GENOMIC DNA]</scope>
    <source>
        <strain evidence="10">JCM 17250</strain>
    </source>
</reference>
<feature type="transmembrane region" description="Helical" evidence="7">
    <location>
        <begin position="196"/>
        <end position="216"/>
    </location>
</feature>
<gene>
    <name evidence="9" type="ORF">GCM10022410_04820</name>
</gene>
<dbReference type="PROSITE" id="PS50928">
    <property type="entry name" value="ABC_TM1"/>
    <property type="match status" value="1"/>
</dbReference>
<feature type="transmembrane region" description="Helical" evidence="7">
    <location>
        <begin position="228"/>
        <end position="246"/>
    </location>
</feature>
<keyword evidence="6 7" id="KW-0472">Membrane</keyword>
<dbReference type="PANTHER" id="PTHR30043:SF1">
    <property type="entry name" value="ABC TRANSPORT SYSTEM PERMEASE PROTEIN P69"/>
    <property type="match status" value="1"/>
</dbReference>
<dbReference type="SUPFAM" id="SSF161098">
    <property type="entry name" value="MetI-like"/>
    <property type="match status" value="1"/>
</dbReference>
<comment type="caution">
    <text evidence="9">The sequence shown here is derived from an EMBL/GenBank/DDBJ whole genome shotgun (WGS) entry which is preliminary data.</text>
</comment>
<evidence type="ECO:0000256" key="1">
    <source>
        <dbReference type="ARBA" id="ARBA00004651"/>
    </source>
</evidence>
<dbReference type="CDD" id="cd06261">
    <property type="entry name" value="TM_PBP2"/>
    <property type="match status" value="1"/>
</dbReference>
<keyword evidence="3" id="KW-1003">Cell membrane</keyword>
<keyword evidence="10" id="KW-1185">Reference proteome</keyword>
<evidence type="ECO:0000313" key="9">
    <source>
        <dbReference type="EMBL" id="GAA4060796.1"/>
    </source>
</evidence>
<evidence type="ECO:0000313" key="10">
    <source>
        <dbReference type="Proteomes" id="UP001501734"/>
    </source>
</evidence>
<feature type="transmembrane region" description="Helical" evidence="7">
    <location>
        <begin position="7"/>
        <end position="28"/>
    </location>
</feature>
<accession>A0ABP7V6S5</accession>
<evidence type="ECO:0000256" key="6">
    <source>
        <dbReference type="ARBA" id="ARBA00023136"/>
    </source>
</evidence>
<dbReference type="InterPro" id="IPR000515">
    <property type="entry name" value="MetI-like"/>
</dbReference>
<comment type="similarity">
    <text evidence="7">Belongs to the binding-protein-dependent transport system permease family.</text>
</comment>
<dbReference type="RefSeq" id="WP_344909969.1">
    <property type="nucleotide sequence ID" value="NZ_BAABDL010000022.1"/>
</dbReference>
<name>A0ABP7V6S5_9BACI</name>
<organism evidence="9 10">
    <name type="scientific">Amphibacillus indicireducens</name>
    <dbReference type="NCBI Taxonomy" id="1076330"/>
    <lineage>
        <taxon>Bacteria</taxon>
        <taxon>Bacillati</taxon>
        <taxon>Bacillota</taxon>
        <taxon>Bacilli</taxon>
        <taxon>Bacillales</taxon>
        <taxon>Bacillaceae</taxon>
        <taxon>Amphibacillus</taxon>
    </lineage>
</organism>
<keyword evidence="2 7" id="KW-0813">Transport</keyword>
<proteinExistence type="inferred from homology"/>
<evidence type="ECO:0000256" key="2">
    <source>
        <dbReference type="ARBA" id="ARBA00022448"/>
    </source>
</evidence>
<evidence type="ECO:0000256" key="4">
    <source>
        <dbReference type="ARBA" id="ARBA00022692"/>
    </source>
</evidence>
<keyword evidence="4 7" id="KW-0812">Transmembrane</keyword>
<dbReference type="EMBL" id="BAABDL010000022">
    <property type="protein sequence ID" value="GAA4060796.1"/>
    <property type="molecule type" value="Genomic_DNA"/>
</dbReference>
<feature type="transmembrane region" description="Helical" evidence="7">
    <location>
        <begin position="100"/>
        <end position="123"/>
    </location>
</feature>
<feature type="domain" description="ABC transmembrane type-1" evidence="8">
    <location>
        <begin position="62"/>
        <end position="246"/>
    </location>
</feature>
<comment type="subcellular location">
    <subcellularLocation>
        <location evidence="1 7">Cell membrane</location>
        <topology evidence="1 7">Multi-pass membrane protein</topology>
    </subcellularLocation>
</comment>
<evidence type="ECO:0000256" key="3">
    <source>
        <dbReference type="ARBA" id="ARBA00022475"/>
    </source>
</evidence>
<sequence length="260" mass="28587">MNLVIKLTIFVLTVLTVAAFFVFDYTGLNLQRAIPQTWHNLRLLFLEPSLNHFDWQVAIYQVAVTLALGALATVIGGVIAFFLALLAAENLSTPRISKTIRVLMAFVRAVPTVLWVLIFAIAAGLGSEAAVLGMLFHSVAYLVKAFSESIEELDVGILEAMRATGSNWWHIVVHGVIPSTFTYMLLWTFLRFEVNFGVAVAMGAAAGAGGIGFELFMASGFYFDLREVGFITYSILAVAILLEMISTQLKQRNFPSKVTR</sequence>
<protein>
    <submittedName>
        <fullName evidence="9">ABC transporter permease subunit</fullName>
    </submittedName>
</protein>
<dbReference type="Gene3D" id="1.10.3720.10">
    <property type="entry name" value="MetI-like"/>
    <property type="match status" value="1"/>
</dbReference>
<evidence type="ECO:0000256" key="5">
    <source>
        <dbReference type="ARBA" id="ARBA00022989"/>
    </source>
</evidence>
<dbReference type="InterPro" id="IPR035906">
    <property type="entry name" value="MetI-like_sf"/>
</dbReference>
<feature type="transmembrane region" description="Helical" evidence="7">
    <location>
        <begin position="58"/>
        <end position="88"/>
    </location>
</feature>
<feature type="transmembrane region" description="Helical" evidence="7">
    <location>
        <begin position="168"/>
        <end position="190"/>
    </location>
</feature>
<dbReference type="Pfam" id="PF00528">
    <property type="entry name" value="BPD_transp_1"/>
    <property type="match status" value="1"/>
</dbReference>
<dbReference type="Proteomes" id="UP001501734">
    <property type="component" value="Unassembled WGS sequence"/>
</dbReference>
<dbReference type="PANTHER" id="PTHR30043">
    <property type="entry name" value="PHOSPHONATES TRANSPORT SYSTEM PERMEASE PROTEIN"/>
    <property type="match status" value="1"/>
</dbReference>
<evidence type="ECO:0000256" key="7">
    <source>
        <dbReference type="RuleBase" id="RU363032"/>
    </source>
</evidence>
<evidence type="ECO:0000259" key="8">
    <source>
        <dbReference type="PROSITE" id="PS50928"/>
    </source>
</evidence>